<dbReference type="AlphaFoldDB" id="A0A016RZ86"/>
<sequence length="229" mass="26545">MRRLLFELSKFDLKPAGSDACDRLTVNDFLEELDIIKTPAFVRLEASKWNPSGCFYIPGFDTDRFPISYKNHYKLLGFCDLRRAHLEKTQAIHTILLHISCLKVFNVAVHYRRTMEIKTELVFYSTVIMIAGRTAADWKHLFKLVTGGIPSTTRPAELRRDHSRDQVTIFTLPCCIYARLLIWITQLALRRLGFQNTQMTFHSENRTWFCSMRLSRHGNSCLGAILLAE</sequence>
<proteinExistence type="predicted"/>
<organism evidence="1 2">
    <name type="scientific">Ancylostoma ceylanicum</name>
    <dbReference type="NCBI Taxonomy" id="53326"/>
    <lineage>
        <taxon>Eukaryota</taxon>
        <taxon>Metazoa</taxon>
        <taxon>Ecdysozoa</taxon>
        <taxon>Nematoda</taxon>
        <taxon>Chromadorea</taxon>
        <taxon>Rhabditida</taxon>
        <taxon>Rhabditina</taxon>
        <taxon>Rhabditomorpha</taxon>
        <taxon>Strongyloidea</taxon>
        <taxon>Ancylostomatidae</taxon>
        <taxon>Ancylostomatinae</taxon>
        <taxon>Ancylostoma</taxon>
    </lineage>
</organism>
<protein>
    <submittedName>
        <fullName evidence="1">Uncharacterized protein</fullName>
    </submittedName>
</protein>
<comment type="caution">
    <text evidence="1">The sequence shown here is derived from an EMBL/GenBank/DDBJ whole genome shotgun (WGS) entry which is preliminary data.</text>
</comment>
<reference evidence="2" key="1">
    <citation type="journal article" date="2015" name="Nat. Genet.">
        <title>The genome and transcriptome of the zoonotic hookworm Ancylostoma ceylanicum identify infection-specific gene families.</title>
        <authorList>
            <person name="Schwarz E.M."/>
            <person name="Hu Y."/>
            <person name="Antoshechkin I."/>
            <person name="Miller M.M."/>
            <person name="Sternberg P.W."/>
            <person name="Aroian R.V."/>
        </authorList>
    </citation>
    <scope>NUCLEOTIDE SEQUENCE</scope>
    <source>
        <strain evidence="2">HY135</strain>
    </source>
</reference>
<evidence type="ECO:0000313" key="2">
    <source>
        <dbReference type="Proteomes" id="UP000024635"/>
    </source>
</evidence>
<dbReference type="OrthoDB" id="5839307at2759"/>
<dbReference type="EMBL" id="JARK01001667">
    <property type="protein sequence ID" value="EYB83700.1"/>
    <property type="molecule type" value="Genomic_DNA"/>
</dbReference>
<evidence type="ECO:0000313" key="1">
    <source>
        <dbReference type="EMBL" id="EYB83700.1"/>
    </source>
</evidence>
<gene>
    <name evidence="1" type="primary">Acey_s0331.g2735</name>
    <name evidence="1" type="ORF">Y032_0331g2735</name>
</gene>
<name>A0A016RZ86_9BILA</name>
<keyword evidence="2" id="KW-1185">Reference proteome</keyword>
<accession>A0A016RZ86</accession>
<dbReference type="Proteomes" id="UP000024635">
    <property type="component" value="Unassembled WGS sequence"/>
</dbReference>